<proteinExistence type="predicted"/>
<dbReference type="GeneID" id="60326208"/>
<dbReference type="EMBL" id="MN586012">
    <property type="protein sequence ID" value="QGJ91747.1"/>
    <property type="molecule type" value="Genomic_DNA"/>
</dbReference>
<sequence length="80" mass="8785">MDKPAKRWCLIGGLSGPSTDLIHAFLALNAKRIGHLAPVMMLERLSDGFGEFLLDVLALLSPVRLFLSKGADPIEVFHTR</sequence>
<reference evidence="1 2" key="1">
    <citation type="submission" date="2019-10" db="EMBL/GenBank/DDBJ databases">
        <authorList>
            <person name="Alvarez R.V."/>
            <person name="Connors B."/>
            <person name="Pierrette L."/>
            <person name="Alex D.G."/>
            <person name="Dorilas I.P."/>
            <person name="Gruca P.T."/>
            <person name="Newman M.R."/>
            <person name="Sullivan G."/>
            <person name="Gurney S.M.R."/>
            <person name="Garlena R.A."/>
            <person name="Russell D.A."/>
            <person name="Pope W.H."/>
            <person name="Jacobs-Sera D."/>
            <person name="Hatfull G.F."/>
        </authorList>
    </citation>
    <scope>NUCLEOTIDE SEQUENCE [LARGE SCALE GENOMIC DNA]</scope>
</reference>
<dbReference type="KEGG" id="vg:60326208"/>
<evidence type="ECO:0000313" key="1">
    <source>
        <dbReference type="EMBL" id="QGJ91747.1"/>
    </source>
</evidence>
<keyword evidence="2" id="KW-1185">Reference proteome</keyword>
<dbReference type="Proteomes" id="UP000424756">
    <property type="component" value="Segment"/>
</dbReference>
<protein>
    <submittedName>
        <fullName evidence="1">Uncharacterized protein</fullName>
    </submittedName>
</protein>
<accession>A0A649VHD5</accession>
<evidence type="ECO:0000313" key="2">
    <source>
        <dbReference type="Proteomes" id="UP000424756"/>
    </source>
</evidence>
<dbReference type="RefSeq" id="YP_009954712.1">
    <property type="nucleotide sequence ID" value="NC_051635.1"/>
</dbReference>
<organism evidence="1 2">
    <name type="scientific">Mycobacterium phage Blexus</name>
    <dbReference type="NCBI Taxonomy" id="2656561"/>
    <lineage>
        <taxon>Viruses</taxon>
        <taxon>Duplodnaviria</taxon>
        <taxon>Heunggongvirae</taxon>
        <taxon>Uroviricota</taxon>
        <taxon>Caudoviricetes</taxon>
        <taxon>Gracegardnervirinae</taxon>
        <taxon>Cheoctovirus</taxon>
        <taxon>Cheoctovirus blexus</taxon>
    </lineage>
</organism>
<gene>
    <name evidence="1" type="primary">25</name>
    <name evidence="1" type="ORF">SEA_BLEXUS_25</name>
</gene>
<name>A0A649VHD5_9CAUD</name>